<proteinExistence type="predicted"/>
<evidence type="ECO:0000313" key="2">
    <source>
        <dbReference type="EMBL" id="QEU06550.1"/>
    </source>
</evidence>
<keyword evidence="2" id="KW-0614">Plasmid</keyword>
<accession>A0A5P2QLF8</accession>
<dbReference type="Proteomes" id="UP000324507">
    <property type="component" value="Plasmid unnamed1"/>
</dbReference>
<evidence type="ECO:0000256" key="1">
    <source>
        <dbReference type="SAM" id="MobiDB-lite"/>
    </source>
</evidence>
<name>A0A5P2QLF8_9RHOB</name>
<dbReference type="AlphaFoldDB" id="A0A5P2QLF8"/>
<organism evidence="2 3">
    <name type="scientific">Paracoccus yeei</name>
    <dbReference type="NCBI Taxonomy" id="147645"/>
    <lineage>
        <taxon>Bacteria</taxon>
        <taxon>Pseudomonadati</taxon>
        <taxon>Pseudomonadota</taxon>
        <taxon>Alphaproteobacteria</taxon>
        <taxon>Rhodobacterales</taxon>
        <taxon>Paracoccaceae</taxon>
        <taxon>Paracoccus</taxon>
    </lineage>
</organism>
<feature type="region of interest" description="Disordered" evidence="1">
    <location>
        <begin position="39"/>
        <end position="70"/>
    </location>
</feature>
<sequence>MVHEEVPQVPTAPSWKMGVVGPQLSLMVPNSPRQHDIHFEPAGVSMRSDQRRNSGFMRDSSPSHVEKQSQGLANALTKDRIAGIEGVDGNILRMKGQGSDAVAVLEWQCVQGKGKDIRVTQKKLGHGVAQHIERGVPDRLAHDRIEHVVDGGLRTDMRSVSRMW</sequence>
<reference evidence="2 3" key="1">
    <citation type="submission" date="2019-09" db="EMBL/GenBank/DDBJ databases">
        <title>FDA dAtabase for Regulatory Grade micrObial Sequences (FDA-ARGOS): Supporting development and validation of Infectious Disease Dx tests.</title>
        <authorList>
            <person name="Sciortino C."/>
            <person name="Tallon L."/>
            <person name="Sadzewicz L."/>
            <person name="Vavikolanu K."/>
            <person name="Mehta A."/>
            <person name="Aluvathingal J."/>
            <person name="Nadendla S."/>
            <person name="Nandy P."/>
            <person name="Geyer C."/>
            <person name="Yan Y."/>
            <person name="Sichtig H."/>
        </authorList>
    </citation>
    <scope>NUCLEOTIDE SEQUENCE [LARGE SCALE GENOMIC DNA]</scope>
    <source>
        <strain evidence="2 3">FDAARGOS_643</strain>
        <plasmid evidence="2 3">unnamed1</plasmid>
    </source>
</reference>
<dbReference type="RefSeq" id="WP_150349230.1">
    <property type="nucleotide sequence ID" value="NZ_CALTWI010000214.1"/>
</dbReference>
<geneLocation type="plasmid" evidence="2">
    <name>unnamed1</name>
</geneLocation>
<gene>
    <name evidence="2" type="ORF">FOB51_00280</name>
</gene>
<feature type="compositionally biased region" description="Polar residues" evidence="1">
    <location>
        <begin position="60"/>
        <end position="70"/>
    </location>
</feature>
<evidence type="ECO:0000313" key="3">
    <source>
        <dbReference type="Proteomes" id="UP000324507"/>
    </source>
</evidence>
<dbReference type="EMBL" id="CP044078">
    <property type="protein sequence ID" value="QEU06550.1"/>
    <property type="molecule type" value="Genomic_DNA"/>
</dbReference>
<protein>
    <submittedName>
        <fullName evidence="2">Uncharacterized protein</fullName>
    </submittedName>
</protein>